<reference evidence="1" key="2">
    <citation type="submission" date="2025-09" db="UniProtKB">
        <authorList>
            <consortium name="Ensembl"/>
        </authorList>
    </citation>
    <scope>IDENTIFICATION</scope>
</reference>
<evidence type="ECO:0000313" key="1">
    <source>
        <dbReference type="Ensembl" id="ENSNFUP00015025698.1"/>
    </source>
</evidence>
<sequence>IVLRPELFEIKKLYVKYLQQWLESFVAPFERFIDVFEVPLLPREVLVSFSTQLRHSSLHLSTSTENKSNIPHPLLLIKFFIIVSPCDFYLERSYRNNIFFLLFFYLYLLLTKKSQKGVEKQWSLQQVVQYGLVLCETLFDPYQTWRRRLAGWVWRWIFPVGFARRAACSISW</sequence>
<name>A0A8C6LUM3_NOTFU</name>
<dbReference type="Ensembl" id="ENSNFUT00015026853.1">
    <property type="protein sequence ID" value="ENSNFUP00015025698.1"/>
    <property type="gene ID" value="ENSNFUG00015012430.1"/>
</dbReference>
<evidence type="ECO:0000313" key="2">
    <source>
        <dbReference type="Proteomes" id="UP000694548"/>
    </source>
</evidence>
<dbReference type="AlphaFoldDB" id="A0A8C6LUM3"/>
<dbReference type="Proteomes" id="UP000694548">
    <property type="component" value="Unassembled WGS sequence"/>
</dbReference>
<organism evidence="1 2">
    <name type="scientific">Nothobranchius furzeri</name>
    <name type="common">Turquoise killifish</name>
    <dbReference type="NCBI Taxonomy" id="105023"/>
    <lineage>
        <taxon>Eukaryota</taxon>
        <taxon>Metazoa</taxon>
        <taxon>Chordata</taxon>
        <taxon>Craniata</taxon>
        <taxon>Vertebrata</taxon>
        <taxon>Euteleostomi</taxon>
        <taxon>Actinopterygii</taxon>
        <taxon>Neopterygii</taxon>
        <taxon>Teleostei</taxon>
        <taxon>Neoteleostei</taxon>
        <taxon>Acanthomorphata</taxon>
        <taxon>Ovalentaria</taxon>
        <taxon>Atherinomorphae</taxon>
        <taxon>Cyprinodontiformes</taxon>
        <taxon>Nothobranchiidae</taxon>
        <taxon>Nothobranchius</taxon>
    </lineage>
</organism>
<accession>A0A8C6LUM3</accession>
<proteinExistence type="predicted"/>
<reference evidence="1" key="1">
    <citation type="submission" date="2025-08" db="UniProtKB">
        <authorList>
            <consortium name="Ensembl"/>
        </authorList>
    </citation>
    <scope>IDENTIFICATION</scope>
</reference>
<dbReference type="GeneTree" id="ENSGT00940000158454"/>
<keyword evidence="2" id="KW-1185">Reference proteome</keyword>
<protein>
    <submittedName>
        <fullName evidence="1">Uncharacterized protein</fullName>
    </submittedName>
</protein>